<dbReference type="GO" id="GO:0016740">
    <property type="term" value="F:transferase activity"/>
    <property type="evidence" value="ECO:0007669"/>
    <property type="project" value="UniProtKB-KW"/>
</dbReference>
<dbReference type="InterPro" id="IPR016135">
    <property type="entry name" value="UBQ-conjugating_enzyme/RWD"/>
</dbReference>
<evidence type="ECO:0000256" key="2">
    <source>
        <dbReference type="ARBA" id="ARBA00022786"/>
    </source>
</evidence>
<comment type="caution">
    <text evidence="4">The sequence shown here is derived from an EMBL/GenBank/DDBJ whole genome shotgun (WGS) entry which is preliminary data.</text>
</comment>
<dbReference type="eggNOG" id="KOG0895">
    <property type="taxonomic scope" value="Eukaryota"/>
</dbReference>
<name>I0YLH9_COCSC</name>
<dbReference type="EMBL" id="AGSI01000019">
    <property type="protein sequence ID" value="EIE19248.1"/>
    <property type="molecule type" value="Genomic_DNA"/>
</dbReference>
<dbReference type="Pfam" id="PF00179">
    <property type="entry name" value="UQ_con"/>
    <property type="match status" value="1"/>
</dbReference>
<keyword evidence="2" id="KW-0833">Ubl conjugation pathway</keyword>
<dbReference type="SUPFAM" id="SSF54495">
    <property type="entry name" value="UBC-like"/>
    <property type="match status" value="1"/>
</dbReference>
<dbReference type="GeneID" id="17037372"/>
<dbReference type="CDD" id="cd23810">
    <property type="entry name" value="UBCc_BIRC6"/>
    <property type="match status" value="1"/>
</dbReference>
<feature type="domain" description="UBC core" evidence="3">
    <location>
        <begin position="1"/>
        <end position="128"/>
    </location>
</feature>
<dbReference type="KEGG" id="csl:COCSUDRAFT_19606"/>
<keyword evidence="5" id="KW-1185">Reference proteome</keyword>
<evidence type="ECO:0000313" key="4">
    <source>
        <dbReference type="EMBL" id="EIE19248.1"/>
    </source>
</evidence>
<protein>
    <submittedName>
        <fullName evidence="4">UBC-like protein</fullName>
    </submittedName>
</protein>
<evidence type="ECO:0000313" key="5">
    <source>
        <dbReference type="Proteomes" id="UP000007264"/>
    </source>
</evidence>
<dbReference type="PANTHER" id="PTHR46116:SF39">
    <property type="entry name" value="BACULOVIRAL IAP REPEAT-CONTAINING PROTEIN 6"/>
    <property type="match status" value="1"/>
</dbReference>
<feature type="non-terminal residue" evidence="4">
    <location>
        <position position="1"/>
    </location>
</feature>
<reference evidence="4 5" key="1">
    <citation type="journal article" date="2012" name="Genome Biol.">
        <title>The genome of the polar eukaryotic microalga coccomyxa subellipsoidea reveals traits of cold adaptation.</title>
        <authorList>
            <person name="Blanc G."/>
            <person name="Agarkova I."/>
            <person name="Grimwood J."/>
            <person name="Kuo A."/>
            <person name="Brueggeman A."/>
            <person name="Dunigan D."/>
            <person name="Gurnon J."/>
            <person name="Ladunga I."/>
            <person name="Lindquist E."/>
            <person name="Lucas S."/>
            <person name="Pangilinan J."/>
            <person name="Proschold T."/>
            <person name="Salamov A."/>
            <person name="Schmutz J."/>
            <person name="Weeks D."/>
            <person name="Yamada T."/>
            <person name="Claverie J.M."/>
            <person name="Grigoriev I."/>
            <person name="Van Etten J."/>
            <person name="Lomsadze A."/>
            <person name="Borodovsky M."/>
        </authorList>
    </citation>
    <scope>NUCLEOTIDE SEQUENCE [LARGE SCALE GENOMIC DNA]</scope>
    <source>
        <strain evidence="4 5">C-169</strain>
    </source>
</reference>
<dbReference type="InterPro" id="IPR000608">
    <property type="entry name" value="UBC"/>
</dbReference>
<dbReference type="OrthoDB" id="512699at2759"/>
<dbReference type="Gene3D" id="3.10.110.10">
    <property type="entry name" value="Ubiquitin Conjugating Enzyme"/>
    <property type="match status" value="1"/>
</dbReference>
<evidence type="ECO:0000256" key="1">
    <source>
        <dbReference type="ARBA" id="ARBA00022679"/>
    </source>
</evidence>
<keyword evidence="1" id="KW-0808">Transferase</keyword>
<dbReference type="SMART" id="SM00212">
    <property type="entry name" value="UBCc"/>
    <property type="match status" value="1"/>
</dbReference>
<evidence type="ECO:0000259" key="3">
    <source>
        <dbReference type="PROSITE" id="PS50127"/>
    </source>
</evidence>
<sequence>RALIIGPGGTPYANGCFLFDILLPPEYPNKPPEVQFLTTGAGRVRFNPNLYNCGKVCLSLLGTWSGPSWDPGTSTLLQVLVSIQSMILVEDPYFNEPGYESSRNTPSGKQHSNSYNANIRRATLEHAVLDTLKKPCAAFAEVIRYAALDAWHFASRVFADHWQNCEKTVLCM</sequence>
<dbReference type="PROSITE" id="PS50127">
    <property type="entry name" value="UBC_2"/>
    <property type="match status" value="1"/>
</dbReference>
<dbReference type="RefSeq" id="XP_005643792.1">
    <property type="nucleotide sequence ID" value="XM_005643735.1"/>
</dbReference>
<gene>
    <name evidence="4" type="ORF">COCSUDRAFT_19606</name>
</gene>
<accession>I0YLH9</accession>
<dbReference type="STRING" id="574566.I0YLH9"/>
<dbReference type="AlphaFoldDB" id="I0YLH9"/>
<dbReference type="Proteomes" id="UP000007264">
    <property type="component" value="Unassembled WGS sequence"/>
</dbReference>
<organism evidence="4 5">
    <name type="scientific">Coccomyxa subellipsoidea (strain C-169)</name>
    <name type="common">Green microalga</name>
    <dbReference type="NCBI Taxonomy" id="574566"/>
    <lineage>
        <taxon>Eukaryota</taxon>
        <taxon>Viridiplantae</taxon>
        <taxon>Chlorophyta</taxon>
        <taxon>core chlorophytes</taxon>
        <taxon>Trebouxiophyceae</taxon>
        <taxon>Trebouxiophyceae incertae sedis</taxon>
        <taxon>Coccomyxaceae</taxon>
        <taxon>Coccomyxa</taxon>
        <taxon>Coccomyxa subellipsoidea</taxon>
    </lineage>
</organism>
<dbReference type="PANTHER" id="PTHR46116">
    <property type="entry name" value="(E3-INDEPENDENT) E2 UBIQUITIN-CONJUGATING ENZYME"/>
    <property type="match status" value="1"/>
</dbReference>
<proteinExistence type="predicted"/>